<dbReference type="InterPro" id="IPR034746">
    <property type="entry name" value="POTRA"/>
</dbReference>
<dbReference type="InterPro" id="IPR051544">
    <property type="entry name" value="TPS_OM_transporter"/>
</dbReference>
<evidence type="ECO:0000259" key="9">
    <source>
        <dbReference type="PROSITE" id="PS51779"/>
    </source>
</evidence>
<sequence>MLASLMIHAQVLIVQAQVPLEGQSEAIEKSLRQSLPKELPPESKAAKIIDKNKPLPRKAPSNAPKFFVKTIKLSGNTVISDERLLAVIDLGEGKDVNMSILNTIADKITALYATEGYLLTRVFVPNQEISDSTVKMVISEGRINEVLVQGNEKLSAEQLKERMKRVQDEPVLREQTLERVLLELNELMGVNVRSILKPGDLPGTSDLVMDVTESRPYTVSFDSDNFGSRYTGPVRFGLSATYANILTLGDQLSARWTRSEYGQDSYTPFYTIPVNSYGTRMKFAYTFLENELADSLDYLAAGGSLMSAGLELSHLVHKSRTARFSVRSGL</sequence>
<keyword evidence="7" id="KW-0472">Membrane</keyword>
<feature type="domain" description="POTRA" evidence="9">
    <location>
        <begin position="66"/>
        <end position="141"/>
    </location>
</feature>
<dbReference type="InterPro" id="IPR005565">
    <property type="entry name" value="Hemolysn_activator_HlyB_C"/>
</dbReference>
<evidence type="ECO:0000256" key="2">
    <source>
        <dbReference type="ARBA" id="ARBA00009055"/>
    </source>
</evidence>
<evidence type="ECO:0000256" key="7">
    <source>
        <dbReference type="ARBA" id="ARBA00023136"/>
    </source>
</evidence>
<evidence type="ECO:0000256" key="3">
    <source>
        <dbReference type="ARBA" id="ARBA00022448"/>
    </source>
</evidence>
<evidence type="ECO:0000256" key="4">
    <source>
        <dbReference type="ARBA" id="ARBA00022452"/>
    </source>
</evidence>
<dbReference type="EMBL" id="UINC01109081">
    <property type="protein sequence ID" value="SVC75650.1"/>
    <property type="molecule type" value="Genomic_DNA"/>
</dbReference>
<evidence type="ECO:0000256" key="5">
    <source>
        <dbReference type="ARBA" id="ARBA00022692"/>
    </source>
</evidence>
<keyword evidence="6" id="KW-0653">Protein transport</keyword>
<dbReference type="InterPro" id="IPR013686">
    <property type="entry name" value="Polypept-transport_assoc_ShlB"/>
</dbReference>
<dbReference type="Pfam" id="PF08479">
    <property type="entry name" value="POTRA_2"/>
    <property type="match status" value="1"/>
</dbReference>
<dbReference type="PROSITE" id="PS51779">
    <property type="entry name" value="POTRA"/>
    <property type="match status" value="1"/>
</dbReference>
<proteinExistence type="inferred from homology"/>
<dbReference type="GO" id="GO:0009279">
    <property type="term" value="C:cell outer membrane"/>
    <property type="evidence" value="ECO:0007669"/>
    <property type="project" value="UniProtKB-SubCell"/>
</dbReference>
<dbReference type="Gene3D" id="3.10.20.310">
    <property type="entry name" value="membrane protein fhac"/>
    <property type="match status" value="1"/>
</dbReference>
<dbReference type="GO" id="GO:0046819">
    <property type="term" value="P:protein secretion by the type V secretion system"/>
    <property type="evidence" value="ECO:0007669"/>
    <property type="project" value="TreeGrafter"/>
</dbReference>
<keyword evidence="5" id="KW-0812">Transmembrane</keyword>
<reference evidence="10" key="1">
    <citation type="submission" date="2018-05" db="EMBL/GenBank/DDBJ databases">
        <authorList>
            <person name="Lanie J.A."/>
            <person name="Ng W.-L."/>
            <person name="Kazmierczak K.M."/>
            <person name="Andrzejewski T.M."/>
            <person name="Davidsen T.M."/>
            <person name="Wayne K.J."/>
            <person name="Tettelin H."/>
            <person name="Glass J.I."/>
            <person name="Rusch D."/>
            <person name="Podicherti R."/>
            <person name="Tsui H.-C.T."/>
            <person name="Winkler M.E."/>
        </authorList>
    </citation>
    <scope>NUCLEOTIDE SEQUENCE</scope>
</reference>
<comment type="subcellular location">
    <subcellularLocation>
        <location evidence="1">Cell outer membrane</location>
    </subcellularLocation>
</comment>
<evidence type="ECO:0000256" key="8">
    <source>
        <dbReference type="ARBA" id="ARBA00023237"/>
    </source>
</evidence>
<evidence type="ECO:0000256" key="1">
    <source>
        <dbReference type="ARBA" id="ARBA00004442"/>
    </source>
</evidence>
<name>A0A382PS88_9ZZZZ</name>
<organism evidence="10">
    <name type="scientific">marine metagenome</name>
    <dbReference type="NCBI Taxonomy" id="408172"/>
    <lineage>
        <taxon>unclassified sequences</taxon>
        <taxon>metagenomes</taxon>
        <taxon>ecological metagenomes</taxon>
    </lineage>
</organism>
<keyword evidence="3" id="KW-0813">Transport</keyword>
<dbReference type="Pfam" id="PF03865">
    <property type="entry name" value="ShlB"/>
    <property type="match status" value="1"/>
</dbReference>
<accession>A0A382PS88</accession>
<protein>
    <recommendedName>
        <fullName evidence="9">POTRA domain-containing protein</fullName>
    </recommendedName>
</protein>
<dbReference type="PANTHER" id="PTHR34597:SF3">
    <property type="entry name" value="OUTER MEMBRANE TRANSPORTER CDIB"/>
    <property type="match status" value="1"/>
</dbReference>
<gene>
    <name evidence="10" type="ORF">METZ01_LOCUS328504</name>
</gene>
<dbReference type="GO" id="GO:0008320">
    <property type="term" value="F:protein transmembrane transporter activity"/>
    <property type="evidence" value="ECO:0007669"/>
    <property type="project" value="TreeGrafter"/>
</dbReference>
<keyword evidence="8" id="KW-0998">Cell outer membrane</keyword>
<evidence type="ECO:0000313" key="10">
    <source>
        <dbReference type="EMBL" id="SVC75650.1"/>
    </source>
</evidence>
<evidence type="ECO:0000256" key="6">
    <source>
        <dbReference type="ARBA" id="ARBA00022927"/>
    </source>
</evidence>
<feature type="non-terminal residue" evidence="10">
    <location>
        <position position="330"/>
    </location>
</feature>
<dbReference type="PANTHER" id="PTHR34597">
    <property type="entry name" value="SLR1661 PROTEIN"/>
    <property type="match status" value="1"/>
</dbReference>
<comment type="similarity">
    <text evidence="2">Belongs to the TPS (TC 1.B.20) family.</text>
</comment>
<dbReference type="Gene3D" id="2.40.160.50">
    <property type="entry name" value="membrane protein fhac: a member of the omp85/tpsb transporter family"/>
    <property type="match status" value="1"/>
</dbReference>
<dbReference type="GO" id="GO:0098046">
    <property type="term" value="C:type V protein secretion system complex"/>
    <property type="evidence" value="ECO:0007669"/>
    <property type="project" value="TreeGrafter"/>
</dbReference>
<keyword evidence="4" id="KW-1134">Transmembrane beta strand</keyword>
<dbReference type="AlphaFoldDB" id="A0A382PS88"/>